<proteinExistence type="inferred from homology"/>
<accession>A0ABV0M3R3</accession>
<dbReference type="InterPro" id="IPR051206">
    <property type="entry name" value="NAMLAA_amidase_2"/>
</dbReference>
<dbReference type="PANTHER" id="PTHR30417">
    <property type="entry name" value="N-ACETYLMURAMOYL-L-ALANINE AMIDASE AMID"/>
    <property type="match status" value="1"/>
</dbReference>
<dbReference type="PANTHER" id="PTHR30417:SF1">
    <property type="entry name" value="N-ACETYLMURAMOYL-L-ALANINE AMIDASE AMID"/>
    <property type="match status" value="1"/>
</dbReference>
<feature type="domain" description="N-acetylmuramoyl-L-alanine amidase" evidence="6">
    <location>
        <begin position="16"/>
        <end position="153"/>
    </location>
</feature>
<evidence type="ECO:0000256" key="3">
    <source>
        <dbReference type="ARBA" id="ARBA00011901"/>
    </source>
</evidence>
<keyword evidence="8" id="KW-1185">Reference proteome</keyword>
<name>A0ABV0M3R3_9HYPH</name>
<protein>
    <recommendedName>
        <fullName evidence="3">N-acetylmuramoyl-L-alanine amidase</fullName>
        <ecNumber evidence="3">3.5.1.28</ecNumber>
    </recommendedName>
</protein>
<comment type="catalytic activity">
    <reaction evidence="1">
        <text>Hydrolyzes the link between N-acetylmuramoyl residues and L-amino acid residues in certain cell-wall glycopeptides.</text>
        <dbReference type="EC" id="3.5.1.28"/>
    </reaction>
</comment>
<dbReference type="InterPro" id="IPR036366">
    <property type="entry name" value="PGBDSf"/>
</dbReference>
<evidence type="ECO:0000256" key="4">
    <source>
        <dbReference type="ARBA" id="ARBA00022801"/>
    </source>
</evidence>
<evidence type="ECO:0000313" key="8">
    <source>
        <dbReference type="Proteomes" id="UP001496627"/>
    </source>
</evidence>
<comment type="caution">
    <text evidence="7">The sequence shown here is derived from an EMBL/GenBank/DDBJ whole genome shotgun (WGS) entry which is preliminary data.</text>
</comment>
<dbReference type="RefSeq" id="WP_348863346.1">
    <property type="nucleotide sequence ID" value="NZ_JBEAAL010000011.1"/>
</dbReference>
<evidence type="ECO:0000256" key="2">
    <source>
        <dbReference type="ARBA" id="ARBA00007553"/>
    </source>
</evidence>
<dbReference type="Pfam" id="PF01471">
    <property type="entry name" value="PG_binding_1"/>
    <property type="match status" value="1"/>
</dbReference>
<dbReference type="Gene3D" id="1.10.101.10">
    <property type="entry name" value="PGBD-like superfamily/PGBD"/>
    <property type="match status" value="1"/>
</dbReference>
<dbReference type="Pfam" id="PF01510">
    <property type="entry name" value="Amidase_2"/>
    <property type="match status" value="1"/>
</dbReference>
<dbReference type="Proteomes" id="UP001496627">
    <property type="component" value="Unassembled WGS sequence"/>
</dbReference>
<sequence>MTLFTADYAGASVMPSPNHGERANGRKPDMILLHYTGMGSADGALDWLCREESQVSSHYFVREDGRVVQLVPEARRAWHAGKSCWAGETDINSCSIGIEVANPGHPGGLPGFPDTQISAVVELCRDCGSRWGIPAERVLGHSDVAPIRKVDPGENFPWQELHFAGVGHWIDPTQISGGRFFQYGESGQPIEALQSMLSLYGYDIEITGNFCERTKGVVEAFQRHFRPLLVDGIADFSTIDTLHRLLKALPKYSHV</sequence>
<dbReference type="SUPFAM" id="SSF55846">
    <property type="entry name" value="N-acetylmuramoyl-L-alanine amidase-like"/>
    <property type="match status" value="1"/>
</dbReference>
<reference evidence="7 8" key="1">
    <citation type="submission" date="2024-05" db="EMBL/GenBank/DDBJ databases">
        <title>Neorhizobium sp. Rsf11, a plant growth promoting and heavy metal resistant PAH-degrader.</title>
        <authorList>
            <person name="Golubev S.N."/>
            <person name="Muratova A.Y."/>
            <person name="Markelova M.I."/>
        </authorList>
    </citation>
    <scope>NUCLEOTIDE SEQUENCE [LARGE SCALE GENOMIC DNA]</scope>
    <source>
        <strain evidence="7 8">Rsf11</strain>
    </source>
</reference>
<gene>
    <name evidence="7" type="ORF">ABK249_16290</name>
</gene>
<evidence type="ECO:0000313" key="7">
    <source>
        <dbReference type="EMBL" id="MEQ1406492.1"/>
    </source>
</evidence>
<dbReference type="CDD" id="cd06583">
    <property type="entry name" value="PGRP"/>
    <property type="match status" value="1"/>
</dbReference>
<dbReference type="SUPFAM" id="SSF47090">
    <property type="entry name" value="PGBD-like"/>
    <property type="match status" value="1"/>
</dbReference>
<organism evidence="7 8">
    <name type="scientific">Neorhizobium phenanthreniclasticum</name>
    <dbReference type="NCBI Taxonomy" id="3157917"/>
    <lineage>
        <taxon>Bacteria</taxon>
        <taxon>Pseudomonadati</taxon>
        <taxon>Pseudomonadota</taxon>
        <taxon>Alphaproteobacteria</taxon>
        <taxon>Hyphomicrobiales</taxon>
        <taxon>Rhizobiaceae</taxon>
        <taxon>Rhizobium/Agrobacterium group</taxon>
        <taxon>Neorhizobium</taxon>
    </lineage>
</organism>
<keyword evidence="5" id="KW-0961">Cell wall biogenesis/degradation</keyword>
<dbReference type="InterPro" id="IPR002477">
    <property type="entry name" value="Peptidoglycan-bd-like"/>
</dbReference>
<evidence type="ECO:0000259" key="6">
    <source>
        <dbReference type="SMART" id="SM00644"/>
    </source>
</evidence>
<dbReference type="EC" id="3.5.1.28" evidence="3"/>
<dbReference type="GO" id="GO:0008745">
    <property type="term" value="F:N-acetylmuramoyl-L-alanine amidase activity"/>
    <property type="evidence" value="ECO:0007669"/>
    <property type="project" value="UniProtKB-EC"/>
</dbReference>
<keyword evidence="4 7" id="KW-0378">Hydrolase</keyword>
<dbReference type="InterPro" id="IPR036505">
    <property type="entry name" value="Amidase/PGRP_sf"/>
</dbReference>
<evidence type="ECO:0000256" key="5">
    <source>
        <dbReference type="ARBA" id="ARBA00023316"/>
    </source>
</evidence>
<evidence type="ECO:0000256" key="1">
    <source>
        <dbReference type="ARBA" id="ARBA00001561"/>
    </source>
</evidence>
<dbReference type="EMBL" id="JBEAAL010000011">
    <property type="protein sequence ID" value="MEQ1406492.1"/>
    <property type="molecule type" value="Genomic_DNA"/>
</dbReference>
<dbReference type="SMART" id="SM00644">
    <property type="entry name" value="Ami_2"/>
    <property type="match status" value="1"/>
</dbReference>
<dbReference type="InterPro" id="IPR036365">
    <property type="entry name" value="PGBD-like_sf"/>
</dbReference>
<dbReference type="Gene3D" id="3.40.80.10">
    <property type="entry name" value="Peptidoglycan recognition protein-like"/>
    <property type="match status" value="1"/>
</dbReference>
<comment type="similarity">
    <text evidence="2">Belongs to the N-acetylmuramoyl-L-alanine amidase 2 family.</text>
</comment>
<dbReference type="InterPro" id="IPR002502">
    <property type="entry name" value="Amidase_domain"/>
</dbReference>